<dbReference type="GO" id="GO:0046872">
    <property type="term" value="F:metal ion binding"/>
    <property type="evidence" value="ECO:0007669"/>
    <property type="project" value="UniProtKB-KW"/>
</dbReference>
<dbReference type="InterPro" id="IPR011234">
    <property type="entry name" value="Fumarylacetoacetase-like_C"/>
</dbReference>
<dbReference type="SUPFAM" id="SSF56529">
    <property type="entry name" value="FAH"/>
    <property type="match status" value="1"/>
</dbReference>
<organism evidence="4 5">
    <name type="scientific">Massilia timonae</name>
    <dbReference type="NCBI Taxonomy" id="47229"/>
    <lineage>
        <taxon>Bacteria</taxon>
        <taxon>Pseudomonadati</taxon>
        <taxon>Pseudomonadota</taxon>
        <taxon>Betaproteobacteria</taxon>
        <taxon>Burkholderiales</taxon>
        <taxon>Oxalobacteraceae</taxon>
        <taxon>Telluria group</taxon>
        <taxon>Massilia</taxon>
    </lineage>
</organism>
<dbReference type="EMBL" id="JRYB01000001">
    <property type="protein sequence ID" value="OIJ41725.1"/>
    <property type="molecule type" value="Genomic_DNA"/>
</dbReference>
<dbReference type="PANTHER" id="PTHR11820">
    <property type="entry name" value="ACYLPYRUVASE"/>
    <property type="match status" value="1"/>
</dbReference>
<keyword evidence="4" id="KW-0378">Hydrolase</keyword>
<gene>
    <name evidence="4" type="ORF">LO55_5181</name>
</gene>
<name>A0A1S2N9K3_9BURK</name>
<dbReference type="RefSeq" id="WP_005669064.1">
    <property type="nucleotide sequence ID" value="NZ_DALZDZ010000001.1"/>
</dbReference>
<dbReference type="Gene3D" id="3.90.850.10">
    <property type="entry name" value="Fumarylacetoacetase-like, C-terminal domain"/>
    <property type="match status" value="1"/>
</dbReference>
<reference evidence="4 5" key="1">
    <citation type="submission" date="2014-10" db="EMBL/GenBank/DDBJ databases">
        <authorList>
            <person name="Seo M.-J."/>
            <person name="Seok Y.J."/>
            <person name="Cha I.-T."/>
        </authorList>
    </citation>
    <scope>NUCLEOTIDE SEQUENCE [LARGE SCALE GENOMIC DNA]</scope>
    <source>
        <strain evidence="4 5">NEU</strain>
    </source>
</reference>
<dbReference type="PANTHER" id="PTHR11820:SF7">
    <property type="entry name" value="ACYLPYRUVASE FAHD1, MITOCHONDRIAL"/>
    <property type="match status" value="1"/>
</dbReference>
<evidence type="ECO:0000259" key="2">
    <source>
        <dbReference type="Pfam" id="PF01557"/>
    </source>
</evidence>
<feature type="domain" description="Rv2993c-like N-terminal" evidence="3">
    <location>
        <begin position="4"/>
        <end position="52"/>
    </location>
</feature>
<sequence length="255" mass="27998">MIRHWIRFQHLDTVRFGTIEGDKIRIFKGDMFDSPRRTDLAVNLDEVEVLTPCVPGKVLAMWNNFHALGQKLGLAPPGEPLYLMKPSTSYLAPGGTIRKPLCEGKVAFEGELAIVIGRRCSAVPVEEAPDYVFGYTCANDVTVGEIIGRDPTFPQWVRAKGFDTFCPFGPVIATGLNPAMLVVRTTLNGEVRQDYPINDMVFPVAELVSRISQDMTLEPGDLLLCGTSVGVGSMRPGSTIEVEIDGIGKLINRFE</sequence>
<proteinExistence type="predicted"/>
<dbReference type="GO" id="GO:0018773">
    <property type="term" value="F:acetylpyruvate hydrolase activity"/>
    <property type="evidence" value="ECO:0007669"/>
    <property type="project" value="TreeGrafter"/>
</dbReference>
<dbReference type="Proteomes" id="UP000180246">
    <property type="component" value="Unassembled WGS sequence"/>
</dbReference>
<accession>A0A1S2N9K3</accession>
<dbReference type="AlphaFoldDB" id="A0A1S2N9K3"/>
<evidence type="ECO:0000313" key="5">
    <source>
        <dbReference type="Proteomes" id="UP000180246"/>
    </source>
</evidence>
<dbReference type="InterPro" id="IPR018833">
    <property type="entry name" value="Rv2993c-like_N"/>
</dbReference>
<evidence type="ECO:0000313" key="4">
    <source>
        <dbReference type="EMBL" id="OIJ41725.1"/>
    </source>
</evidence>
<feature type="domain" description="Fumarylacetoacetase-like C-terminal" evidence="2">
    <location>
        <begin position="58"/>
        <end position="254"/>
    </location>
</feature>
<dbReference type="InterPro" id="IPR036663">
    <property type="entry name" value="Fumarylacetoacetase_C_sf"/>
</dbReference>
<comment type="caution">
    <text evidence="4">The sequence shown here is derived from an EMBL/GenBank/DDBJ whole genome shotgun (WGS) entry which is preliminary data.</text>
</comment>
<keyword evidence="1" id="KW-0479">Metal-binding</keyword>
<protein>
    <submittedName>
        <fullName evidence="4">Fumarylacetoacetate (FAA) hydrolase family protein</fullName>
    </submittedName>
</protein>
<evidence type="ECO:0000256" key="1">
    <source>
        <dbReference type="ARBA" id="ARBA00022723"/>
    </source>
</evidence>
<dbReference type="Pfam" id="PF10370">
    <property type="entry name" value="Rv2993c-like_N"/>
    <property type="match status" value="1"/>
</dbReference>
<dbReference type="Pfam" id="PF01557">
    <property type="entry name" value="FAA_hydrolase"/>
    <property type="match status" value="1"/>
</dbReference>
<evidence type="ECO:0000259" key="3">
    <source>
        <dbReference type="Pfam" id="PF10370"/>
    </source>
</evidence>